<dbReference type="InterPro" id="IPR018170">
    <property type="entry name" value="Aldo/ket_reductase_CS"/>
</dbReference>
<dbReference type="PANTHER" id="PTHR43827">
    <property type="entry name" value="2,5-DIKETO-D-GLUCONIC ACID REDUCTASE"/>
    <property type="match status" value="1"/>
</dbReference>
<evidence type="ECO:0000256" key="2">
    <source>
        <dbReference type="ARBA" id="ARBA00022857"/>
    </source>
</evidence>
<keyword evidence="3" id="KW-0560">Oxidoreductase</keyword>
<protein>
    <submittedName>
        <fullName evidence="5">Aldo/keto reductase</fullName>
    </submittedName>
</protein>
<dbReference type="InterPro" id="IPR023210">
    <property type="entry name" value="NADP_OxRdtase_dom"/>
</dbReference>
<dbReference type="Pfam" id="PF00248">
    <property type="entry name" value="Aldo_ket_red"/>
    <property type="match status" value="2"/>
</dbReference>
<proteinExistence type="inferred from homology"/>
<dbReference type="RefSeq" id="WP_007837078.1">
    <property type="nucleotide sequence ID" value="NZ_JBEJMQ010000016.1"/>
</dbReference>
<dbReference type="PRINTS" id="PR00069">
    <property type="entry name" value="ALDKETRDTASE"/>
</dbReference>
<dbReference type="GO" id="GO:0016616">
    <property type="term" value="F:oxidoreductase activity, acting on the CH-OH group of donors, NAD or NADP as acceptor"/>
    <property type="evidence" value="ECO:0007669"/>
    <property type="project" value="UniProtKB-ARBA"/>
</dbReference>
<dbReference type="Proteomes" id="UP000500949">
    <property type="component" value="Chromosome"/>
</dbReference>
<gene>
    <name evidence="5" type="ORF">GKD17_04745</name>
</gene>
<name>A0A854LIG0_9BACT</name>
<evidence type="ECO:0000313" key="6">
    <source>
        <dbReference type="Proteomes" id="UP000500949"/>
    </source>
</evidence>
<sequence length="278" mass="32057">MCAIKFYNGIEIPPIIMSTNWMDYSTMKEVVSAGLKTGFRAFDTARDYGNEHIVGKVLKECLAEQGLKREDIFITTKIGNGQQRLGNIAEQINVSLKNLQTDYVDCWLMHWPYPNYYIDTYHKMEKVYQSGKVRAIGMANYHVRHFKKLWEAGFDIAPHCVQFEHHPMRTADDIIAFCRAHDIVIQAYSPLCRMIDPIKNSPILKAIADRTGKSVGQVILRWHYQHQSVPCFKSINIKRLEENFDIWDFELTGGDMAAINSMNCDYKYHIESASCPGF</sequence>
<evidence type="ECO:0000256" key="4">
    <source>
        <dbReference type="ARBA" id="ARBA00049445"/>
    </source>
</evidence>
<dbReference type="Gene3D" id="3.20.20.100">
    <property type="entry name" value="NADP-dependent oxidoreductase domain"/>
    <property type="match status" value="1"/>
</dbReference>
<dbReference type="PANTHER" id="PTHR43827:SF3">
    <property type="entry name" value="NADP-DEPENDENT OXIDOREDUCTASE DOMAIN-CONTAINING PROTEIN"/>
    <property type="match status" value="1"/>
</dbReference>
<accession>A0A854LIG0</accession>
<dbReference type="PIRSF" id="PIRSF000097">
    <property type="entry name" value="AKR"/>
    <property type="match status" value="1"/>
</dbReference>
<evidence type="ECO:0000256" key="1">
    <source>
        <dbReference type="ARBA" id="ARBA00007905"/>
    </source>
</evidence>
<dbReference type="EMBL" id="CP046176">
    <property type="protein sequence ID" value="QJR75741.1"/>
    <property type="molecule type" value="Genomic_DNA"/>
</dbReference>
<comment type="catalytic activity">
    <reaction evidence="4">
        <text>hydroxyacetone + NADP(+) = methylglyoxal + NADPH + H(+)</text>
        <dbReference type="Rhea" id="RHEA:27986"/>
        <dbReference type="ChEBI" id="CHEBI:15378"/>
        <dbReference type="ChEBI" id="CHEBI:17158"/>
        <dbReference type="ChEBI" id="CHEBI:27957"/>
        <dbReference type="ChEBI" id="CHEBI:57783"/>
        <dbReference type="ChEBI" id="CHEBI:58349"/>
    </reaction>
</comment>
<evidence type="ECO:0000256" key="3">
    <source>
        <dbReference type="ARBA" id="ARBA00023002"/>
    </source>
</evidence>
<dbReference type="InterPro" id="IPR020471">
    <property type="entry name" value="AKR"/>
</dbReference>
<dbReference type="InterPro" id="IPR036812">
    <property type="entry name" value="NAD(P)_OxRdtase_dom_sf"/>
</dbReference>
<evidence type="ECO:0000313" key="5">
    <source>
        <dbReference type="EMBL" id="QJR75741.1"/>
    </source>
</evidence>
<dbReference type="CDD" id="cd19071">
    <property type="entry name" value="AKR_AKR1-5-like"/>
    <property type="match status" value="1"/>
</dbReference>
<dbReference type="SUPFAM" id="SSF51430">
    <property type="entry name" value="NAD(P)-linked oxidoreductase"/>
    <property type="match status" value="1"/>
</dbReference>
<reference evidence="5 6" key="1">
    <citation type="submission" date="2019-11" db="EMBL/GenBank/DDBJ databases">
        <title>Complete genome sequence of Bacteroides dorei DSM 17855.</title>
        <authorList>
            <person name="Russell J.T."/>
        </authorList>
    </citation>
    <scope>NUCLEOTIDE SEQUENCE [LARGE SCALE GENOMIC DNA]</scope>
    <source>
        <strain evidence="5 6">DSM 17855</strain>
    </source>
</reference>
<keyword evidence="2" id="KW-0521">NADP</keyword>
<dbReference type="FunFam" id="3.20.20.100:FF:000002">
    <property type="entry name" value="2,5-diketo-D-gluconic acid reductase A"/>
    <property type="match status" value="1"/>
</dbReference>
<dbReference type="AlphaFoldDB" id="A0A854LIG0"/>
<comment type="similarity">
    <text evidence="1">Belongs to the aldo/keto reductase family.</text>
</comment>
<dbReference type="PROSITE" id="PS00798">
    <property type="entry name" value="ALDOKETO_REDUCTASE_1"/>
    <property type="match status" value="1"/>
</dbReference>
<organism evidence="5 6">
    <name type="scientific">Phocaeicola dorei</name>
    <dbReference type="NCBI Taxonomy" id="357276"/>
    <lineage>
        <taxon>Bacteria</taxon>
        <taxon>Pseudomonadati</taxon>
        <taxon>Bacteroidota</taxon>
        <taxon>Bacteroidia</taxon>
        <taxon>Bacteroidales</taxon>
        <taxon>Bacteroidaceae</taxon>
        <taxon>Phocaeicola</taxon>
    </lineage>
</organism>